<dbReference type="InterPro" id="IPR001763">
    <property type="entry name" value="Rhodanese-like_dom"/>
</dbReference>
<organism evidence="3 4">
    <name type="scientific">Plectosphaerella plurivora</name>
    <dbReference type="NCBI Taxonomy" id="936078"/>
    <lineage>
        <taxon>Eukaryota</taxon>
        <taxon>Fungi</taxon>
        <taxon>Dikarya</taxon>
        <taxon>Ascomycota</taxon>
        <taxon>Pezizomycotina</taxon>
        <taxon>Sordariomycetes</taxon>
        <taxon>Hypocreomycetidae</taxon>
        <taxon>Glomerellales</taxon>
        <taxon>Plectosphaerellaceae</taxon>
        <taxon>Plectosphaerella</taxon>
    </lineage>
</organism>
<proteinExistence type="predicted"/>
<sequence length="541" mass="58750">MDGLNVFKGPESVNRYFDPDANPPLPLVEIPARLNPFREDGVRIYAKMLTALPAHNVKSLPALQMLRAQPQASQKSIVEASSGSTVLSLGILSHVLWGHDDVTAHVTNKKHPDSLRLLRFFGLKVSLYGGLAQQEPTDSRGIMNRLRQRAAADDSIVYPGQYDNENNWKAHQTWTGPQILRQLPDINIFCTTVGTGGCITGTGLYLKTEKPAVRVVGVFNVFGDPTPGPRHFHGFHTCGFPWKDSVDAQVEVSSADAYRMSMKLSREGLIAGPSSGEALHGLLSYLSSVKAAGGLSGLADPTTGEVSCVFTCSDLPYQYIDGYFSKLAEDEFPPIHNEVLLSCDQDRHDERWVLDPADALVRLSDSPVTKLESSDTDESGDGSTSGARLITRNPSRWGKLSRWAKSCFSGTSQEPNHSTHAPETLAQTVVIDLRGRNSFQKQHFPGSIMLIGGGPELPRGDLFGNADSVHTAWTRLRDLFDSPTVAGLLANYRKANTTLMVVDHDGSAACIATALLRARDIEAFSIKGGFAGLQTELKGAQ</sequence>
<dbReference type="InterPro" id="IPR036052">
    <property type="entry name" value="TrpB-like_PALP_sf"/>
</dbReference>
<accession>A0A9P8VA23</accession>
<evidence type="ECO:0000313" key="3">
    <source>
        <dbReference type="EMBL" id="KAH6686234.1"/>
    </source>
</evidence>
<dbReference type="SUPFAM" id="SSF52821">
    <property type="entry name" value="Rhodanese/Cell cycle control phosphatase"/>
    <property type="match status" value="1"/>
</dbReference>
<dbReference type="Pfam" id="PF00291">
    <property type="entry name" value="PALP"/>
    <property type="match status" value="1"/>
</dbReference>
<evidence type="ECO:0000256" key="1">
    <source>
        <dbReference type="SAM" id="MobiDB-lite"/>
    </source>
</evidence>
<evidence type="ECO:0000259" key="2">
    <source>
        <dbReference type="PROSITE" id="PS50206"/>
    </source>
</evidence>
<dbReference type="OrthoDB" id="10259545at2759"/>
<dbReference type="EMBL" id="JAGSXJ010000013">
    <property type="protein sequence ID" value="KAH6686234.1"/>
    <property type="molecule type" value="Genomic_DNA"/>
</dbReference>
<dbReference type="PANTHER" id="PTHR10314">
    <property type="entry name" value="CYSTATHIONINE BETA-SYNTHASE"/>
    <property type="match status" value="1"/>
</dbReference>
<comment type="caution">
    <text evidence="3">The sequence shown here is derived from an EMBL/GenBank/DDBJ whole genome shotgun (WGS) entry which is preliminary data.</text>
</comment>
<gene>
    <name evidence="3" type="ORF">F5X68DRAFT_208577</name>
</gene>
<name>A0A9P8VA23_9PEZI</name>
<evidence type="ECO:0000313" key="4">
    <source>
        <dbReference type="Proteomes" id="UP000770015"/>
    </source>
</evidence>
<feature type="region of interest" description="Disordered" evidence="1">
    <location>
        <begin position="365"/>
        <end position="390"/>
    </location>
</feature>
<feature type="domain" description="Rhodanese" evidence="2">
    <location>
        <begin position="424"/>
        <end position="538"/>
    </location>
</feature>
<reference evidence="3" key="1">
    <citation type="journal article" date="2021" name="Nat. Commun.">
        <title>Genetic determinants of endophytism in the Arabidopsis root mycobiome.</title>
        <authorList>
            <person name="Mesny F."/>
            <person name="Miyauchi S."/>
            <person name="Thiergart T."/>
            <person name="Pickel B."/>
            <person name="Atanasova L."/>
            <person name="Karlsson M."/>
            <person name="Huettel B."/>
            <person name="Barry K.W."/>
            <person name="Haridas S."/>
            <person name="Chen C."/>
            <person name="Bauer D."/>
            <person name="Andreopoulos W."/>
            <person name="Pangilinan J."/>
            <person name="LaButti K."/>
            <person name="Riley R."/>
            <person name="Lipzen A."/>
            <person name="Clum A."/>
            <person name="Drula E."/>
            <person name="Henrissat B."/>
            <person name="Kohler A."/>
            <person name="Grigoriev I.V."/>
            <person name="Martin F.M."/>
            <person name="Hacquard S."/>
        </authorList>
    </citation>
    <scope>NUCLEOTIDE SEQUENCE</scope>
    <source>
        <strain evidence="3">MPI-SDFR-AT-0117</strain>
    </source>
</reference>
<dbReference type="Proteomes" id="UP000770015">
    <property type="component" value="Unassembled WGS sequence"/>
</dbReference>
<dbReference type="SUPFAM" id="SSF53686">
    <property type="entry name" value="Tryptophan synthase beta subunit-like PLP-dependent enzymes"/>
    <property type="match status" value="1"/>
</dbReference>
<dbReference type="AlphaFoldDB" id="A0A9P8VA23"/>
<dbReference type="Pfam" id="PF00581">
    <property type="entry name" value="Rhodanese"/>
    <property type="match status" value="1"/>
</dbReference>
<dbReference type="Gene3D" id="3.40.50.1100">
    <property type="match status" value="2"/>
</dbReference>
<dbReference type="InterPro" id="IPR050214">
    <property type="entry name" value="Cys_Synth/Cystath_Beta-Synth"/>
</dbReference>
<dbReference type="PROSITE" id="PS50206">
    <property type="entry name" value="RHODANESE_3"/>
    <property type="match status" value="1"/>
</dbReference>
<dbReference type="Gene3D" id="3.40.250.10">
    <property type="entry name" value="Rhodanese-like domain"/>
    <property type="match status" value="1"/>
</dbReference>
<dbReference type="InterPro" id="IPR001926">
    <property type="entry name" value="TrpB-like_PALP"/>
</dbReference>
<keyword evidence="4" id="KW-1185">Reference proteome</keyword>
<protein>
    <submittedName>
        <fullName evidence="3">Cysteine synthase</fullName>
    </submittedName>
</protein>
<dbReference type="InterPro" id="IPR036873">
    <property type="entry name" value="Rhodanese-like_dom_sf"/>
</dbReference>